<reference evidence="1 2" key="1">
    <citation type="submission" date="2018-08" db="EMBL/GenBank/DDBJ databases">
        <title>Pseudooceanicola sediminis CY03 in the family Rhodobacteracea.</title>
        <authorList>
            <person name="Zhang Y.-J."/>
        </authorList>
    </citation>
    <scope>NUCLEOTIDE SEQUENCE [LARGE SCALE GENOMIC DNA]</scope>
    <source>
        <strain evidence="1 2">CY03</strain>
    </source>
</reference>
<dbReference type="InterPro" id="IPR023214">
    <property type="entry name" value="HAD_sf"/>
</dbReference>
<dbReference type="GO" id="GO:0005737">
    <property type="term" value="C:cytoplasm"/>
    <property type="evidence" value="ECO:0007669"/>
    <property type="project" value="TreeGrafter"/>
</dbReference>
<organism evidence="1 2">
    <name type="scientific">Pseudooceanicola sediminis</name>
    <dbReference type="NCBI Taxonomy" id="2211117"/>
    <lineage>
        <taxon>Bacteria</taxon>
        <taxon>Pseudomonadati</taxon>
        <taxon>Pseudomonadota</taxon>
        <taxon>Alphaproteobacteria</taxon>
        <taxon>Rhodobacterales</taxon>
        <taxon>Paracoccaceae</taxon>
        <taxon>Pseudooceanicola</taxon>
    </lineage>
</organism>
<dbReference type="EMBL" id="QWJJ01000003">
    <property type="protein sequence ID" value="RII39823.1"/>
    <property type="molecule type" value="Genomic_DNA"/>
</dbReference>
<proteinExistence type="predicted"/>
<dbReference type="PANTHER" id="PTHR19288">
    <property type="entry name" value="4-NITROPHENYLPHOSPHATASE-RELATED"/>
    <property type="match status" value="1"/>
</dbReference>
<name>A0A399J312_9RHOB</name>
<gene>
    <name evidence="1" type="ORF">DL237_03720</name>
</gene>
<dbReference type="InterPro" id="IPR036412">
    <property type="entry name" value="HAD-like_sf"/>
</dbReference>
<dbReference type="AlphaFoldDB" id="A0A399J312"/>
<dbReference type="Pfam" id="PF13242">
    <property type="entry name" value="Hydrolase_like"/>
    <property type="match status" value="1"/>
</dbReference>
<dbReference type="PANTHER" id="PTHR19288:SF46">
    <property type="entry name" value="HALOACID DEHALOGENASE-LIKE HYDROLASE DOMAIN-CONTAINING PROTEIN 2"/>
    <property type="match status" value="1"/>
</dbReference>
<evidence type="ECO:0000313" key="2">
    <source>
        <dbReference type="Proteomes" id="UP000265848"/>
    </source>
</evidence>
<dbReference type="GO" id="GO:0016791">
    <property type="term" value="F:phosphatase activity"/>
    <property type="evidence" value="ECO:0007669"/>
    <property type="project" value="TreeGrafter"/>
</dbReference>
<accession>A0A399J312</accession>
<evidence type="ECO:0000313" key="1">
    <source>
        <dbReference type="EMBL" id="RII39823.1"/>
    </source>
</evidence>
<comment type="caution">
    <text evidence="1">The sequence shown here is derived from an EMBL/GenBank/DDBJ whole genome shotgun (WGS) entry which is preliminary data.</text>
</comment>
<dbReference type="Proteomes" id="UP000265848">
    <property type="component" value="Unassembled WGS sequence"/>
</dbReference>
<keyword evidence="2" id="KW-1185">Reference proteome</keyword>
<protein>
    <submittedName>
        <fullName evidence="1">Haloacid dehalogenase</fullName>
    </submittedName>
</protein>
<dbReference type="Pfam" id="PF13344">
    <property type="entry name" value="Hydrolase_6"/>
    <property type="match status" value="1"/>
</dbReference>
<sequence length="272" mass="28765">MWGLRQPDTPAQIRGARDLHATTIPQYPPTLLRQALDARDVSHAKRVLCDLDGCLISEGRPYADAAEFIAECGSRLWVVSNNSDTTGARLSAQLATLGLDIPARRILLAGEVALHRIARLGVTRLCLHASPALVAAARDLGFDTTHPAPQAALLCRDPAFGIDDFGPLLSLAARGAPLWVANEDLSHPSHSGQPIAETGALLAALRAIRPALCWHSPGKPDPLMLTLALGDTAPAQAMFVGDNPATDGRAARAAGLPFLHLQRPAAVQEEAL</sequence>
<dbReference type="Gene3D" id="3.40.50.1000">
    <property type="entry name" value="HAD superfamily/HAD-like"/>
    <property type="match status" value="2"/>
</dbReference>
<dbReference type="InterPro" id="IPR006357">
    <property type="entry name" value="HAD-SF_hydro_IIA"/>
</dbReference>
<dbReference type="SUPFAM" id="SSF56784">
    <property type="entry name" value="HAD-like"/>
    <property type="match status" value="1"/>
</dbReference>